<sequence length="322" mass="34900">MIAGLMNDAKKNSGTLMLASDSIDASLENQNFDDLTVESDFSTEQQLLDPDSPPFFLPPPDDVPPVPEDITATLAASPQAGATTGPGATIQLFPSTDSTTQVSPNPTFTTQAPPTETGSTVQTFPTLLTNTDPVSFTASETTVVREQVTTTTVPTPTQFVTTLLDEVVTFIPPSDPPIFVTLVRGESKNWHTSKVPIESQIFATLVTAATTISPRRQLRLNDGEVNPKRKFFKKNPNRKTVENAKEEPVVESAADLAKRALNLEKALLLARGNRRLVSKDVGPTDVKVPVPKGWRVTEILHCKGKQKLRAASRPPRSPLYTC</sequence>
<reference evidence="2 3" key="1">
    <citation type="submission" date="2014-03" db="EMBL/GenBank/DDBJ databases">
        <title>Draft genome of the hookworm Oesophagostomum dentatum.</title>
        <authorList>
            <person name="Mitreva M."/>
        </authorList>
    </citation>
    <scope>NUCLEOTIDE SEQUENCE [LARGE SCALE GENOMIC DNA]</scope>
    <source>
        <strain evidence="2 3">OD-Hann</strain>
    </source>
</reference>
<accession>A0A0B1THR4</accession>
<name>A0A0B1THR4_OESDE</name>
<evidence type="ECO:0000313" key="2">
    <source>
        <dbReference type="EMBL" id="KHJ97078.1"/>
    </source>
</evidence>
<gene>
    <name evidence="2" type="ORF">OESDEN_02954</name>
</gene>
<feature type="region of interest" description="Disordered" evidence="1">
    <location>
        <begin position="96"/>
        <end position="120"/>
    </location>
</feature>
<dbReference type="AlphaFoldDB" id="A0A0B1THR4"/>
<evidence type="ECO:0000256" key="1">
    <source>
        <dbReference type="SAM" id="MobiDB-lite"/>
    </source>
</evidence>
<proteinExistence type="predicted"/>
<dbReference type="EMBL" id="KN549525">
    <property type="protein sequence ID" value="KHJ97078.1"/>
    <property type="molecule type" value="Genomic_DNA"/>
</dbReference>
<dbReference type="Proteomes" id="UP000053660">
    <property type="component" value="Unassembled WGS sequence"/>
</dbReference>
<organism evidence="2 3">
    <name type="scientific">Oesophagostomum dentatum</name>
    <name type="common">Nodular worm</name>
    <dbReference type="NCBI Taxonomy" id="61180"/>
    <lineage>
        <taxon>Eukaryota</taxon>
        <taxon>Metazoa</taxon>
        <taxon>Ecdysozoa</taxon>
        <taxon>Nematoda</taxon>
        <taxon>Chromadorea</taxon>
        <taxon>Rhabditida</taxon>
        <taxon>Rhabditina</taxon>
        <taxon>Rhabditomorpha</taxon>
        <taxon>Strongyloidea</taxon>
        <taxon>Strongylidae</taxon>
        <taxon>Oesophagostomum</taxon>
    </lineage>
</organism>
<evidence type="ECO:0000313" key="3">
    <source>
        <dbReference type="Proteomes" id="UP000053660"/>
    </source>
</evidence>
<dbReference type="OrthoDB" id="10562486at2759"/>
<protein>
    <submittedName>
        <fullName evidence="2">Uncharacterized protein</fullName>
    </submittedName>
</protein>
<keyword evidence="3" id="KW-1185">Reference proteome</keyword>